<feature type="region of interest" description="Disordered" evidence="1">
    <location>
        <begin position="210"/>
        <end position="243"/>
    </location>
</feature>
<comment type="caution">
    <text evidence="2">The sequence shown here is derived from an EMBL/GenBank/DDBJ whole genome shotgun (WGS) entry which is preliminary data.</text>
</comment>
<proteinExistence type="predicted"/>
<evidence type="ECO:0000256" key="1">
    <source>
        <dbReference type="SAM" id="MobiDB-lite"/>
    </source>
</evidence>
<organism evidence="2 3">
    <name type="scientific">Psilocybe cyanescens</name>
    <dbReference type="NCBI Taxonomy" id="93625"/>
    <lineage>
        <taxon>Eukaryota</taxon>
        <taxon>Fungi</taxon>
        <taxon>Dikarya</taxon>
        <taxon>Basidiomycota</taxon>
        <taxon>Agaricomycotina</taxon>
        <taxon>Agaricomycetes</taxon>
        <taxon>Agaricomycetidae</taxon>
        <taxon>Agaricales</taxon>
        <taxon>Agaricineae</taxon>
        <taxon>Strophariaceae</taxon>
        <taxon>Psilocybe</taxon>
    </lineage>
</organism>
<name>A0A409XQL4_PSICY</name>
<accession>A0A409XQL4</accession>
<dbReference type="Proteomes" id="UP000283269">
    <property type="component" value="Unassembled WGS sequence"/>
</dbReference>
<gene>
    <name evidence="2" type="ORF">CVT25_000211</name>
</gene>
<dbReference type="InParanoid" id="A0A409XQL4"/>
<reference evidence="2 3" key="1">
    <citation type="journal article" date="2018" name="Evol. Lett.">
        <title>Horizontal gene cluster transfer increased hallucinogenic mushroom diversity.</title>
        <authorList>
            <person name="Reynolds H.T."/>
            <person name="Vijayakumar V."/>
            <person name="Gluck-Thaler E."/>
            <person name="Korotkin H.B."/>
            <person name="Matheny P.B."/>
            <person name="Slot J.C."/>
        </authorList>
    </citation>
    <scope>NUCLEOTIDE SEQUENCE [LARGE SCALE GENOMIC DNA]</scope>
    <source>
        <strain evidence="2 3">2631</strain>
    </source>
</reference>
<evidence type="ECO:0000313" key="3">
    <source>
        <dbReference type="Proteomes" id="UP000283269"/>
    </source>
</evidence>
<sequence length="243" mass="26688">MNTNIVQEAWPLENTMIKIFLPDSRMEYDSGWKATIRDALGGTVTNKKQSTSTLPFIGESVSWFGFVNQSASIEAITASYAINEETATIFNINAISPSSLQNPLDPFDSHMIFFQTLIYNDDVETNSTSLTLDYILVRNGTSAPGAAVVLNPPSASPSRQILRAPPSFIRNSNARWTYCGRKKAAENSKVYSIDESLHNAPPPVNQFIISREDIVDDKEVESGPPTDSTPTSGHSPLNTEIKN</sequence>
<protein>
    <submittedName>
        <fullName evidence="2">Uncharacterized protein</fullName>
    </submittedName>
</protein>
<dbReference type="AlphaFoldDB" id="A0A409XQL4"/>
<dbReference type="EMBL" id="NHYD01000886">
    <property type="protein sequence ID" value="PPQ93010.1"/>
    <property type="molecule type" value="Genomic_DNA"/>
</dbReference>
<evidence type="ECO:0000313" key="2">
    <source>
        <dbReference type="EMBL" id="PPQ93010.1"/>
    </source>
</evidence>
<feature type="compositionally biased region" description="Polar residues" evidence="1">
    <location>
        <begin position="225"/>
        <end position="243"/>
    </location>
</feature>
<keyword evidence="3" id="KW-1185">Reference proteome</keyword>